<dbReference type="InterPro" id="IPR020783">
    <property type="entry name" value="Ribosomal_uL11_C"/>
</dbReference>
<dbReference type="Proteomes" id="UP000485058">
    <property type="component" value="Unassembled WGS sequence"/>
</dbReference>
<feature type="domain" description="Large ribosomal subunit protein uL11 N-terminal" evidence="8">
    <location>
        <begin position="1"/>
        <end position="31"/>
    </location>
</feature>
<organism evidence="9 10">
    <name type="scientific">Haematococcus lacustris</name>
    <name type="common">Green alga</name>
    <name type="synonym">Haematococcus pluvialis</name>
    <dbReference type="NCBI Taxonomy" id="44745"/>
    <lineage>
        <taxon>Eukaryota</taxon>
        <taxon>Viridiplantae</taxon>
        <taxon>Chlorophyta</taxon>
        <taxon>core chlorophytes</taxon>
        <taxon>Chlorophyceae</taxon>
        <taxon>CS clade</taxon>
        <taxon>Chlamydomonadales</taxon>
        <taxon>Haematococcaceae</taxon>
        <taxon>Haematococcus</taxon>
    </lineage>
</organism>
<evidence type="ECO:0000313" key="10">
    <source>
        <dbReference type="Proteomes" id="UP000485058"/>
    </source>
</evidence>
<keyword evidence="10" id="KW-1185">Reference proteome</keyword>
<proteinExistence type="inferred from homology"/>
<evidence type="ECO:0000259" key="8">
    <source>
        <dbReference type="Pfam" id="PF03946"/>
    </source>
</evidence>
<keyword evidence="4 6" id="KW-0689">Ribosomal protein</keyword>
<dbReference type="Gene3D" id="1.10.10.250">
    <property type="entry name" value="Ribosomal protein L11, C-terminal domain"/>
    <property type="match status" value="2"/>
</dbReference>
<dbReference type="NCBIfam" id="TIGR01632">
    <property type="entry name" value="L11_bact"/>
    <property type="match status" value="1"/>
</dbReference>
<comment type="caution">
    <text evidence="9">The sequence shown here is derived from an EMBL/GenBank/DDBJ whole genome shotgun (WGS) entry which is preliminary data.</text>
</comment>
<dbReference type="SMART" id="SM00649">
    <property type="entry name" value="RL11"/>
    <property type="match status" value="2"/>
</dbReference>
<dbReference type="GO" id="GO:0015934">
    <property type="term" value="C:large ribosomal subunit"/>
    <property type="evidence" value="ECO:0007669"/>
    <property type="project" value="TreeGrafter"/>
</dbReference>
<name>A0A6A0AF07_HAELA</name>
<dbReference type="PANTHER" id="PTHR11661:SF1">
    <property type="entry name" value="LARGE RIBOSOMAL SUBUNIT PROTEIN UL11M"/>
    <property type="match status" value="1"/>
</dbReference>
<dbReference type="InterPro" id="IPR020784">
    <property type="entry name" value="Ribosomal_uL11_N"/>
</dbReference>
<dbReference type="SUPFAM" id="SSF54747">
    <property type="entry name" value="Ribosomal L11/L12e N-terminal domain"/>
    <property type="match status" value="2"/>
</dbReference>
<dbReference type="GO" id="GO:0006412">
    <property type="term" value="P:translation"/>
    <property type="evidence" value="ECO:0007669"/>
    <property type="project" value="InterPro"/>
</dbReference>
<keyword evidence="2" id="KW-0699">rRNA-binding</keyword>
<evidence type="ECO:0000259" key="7">
    <source>
        <dbReference type="Pfam" id="PF00298"/>
    </source>
</evidence>
<dbReference type="SUPFAM" id="SSF46906">
    <property type="entry name" value="Ribosomal protein L11, C-terminal domain"/>
    <property type="match status" value="2"/>
</dbReference>
<reference evidence="9 10" key="1">
    <citation type="submission" date="2020-02" db="EMBL/GenBank/DDBJ databases">
        <title>Draft genome sequence of Haematococcus lacustris strain NIES-144.</title>
        <authorList>
            <person name="Morimoto D."/>
            <person name="Nakagawa S."/>
            <person name="Yoshida T."/>
            <person name="Sawayama S."/>
        </authorList>
    </citation>
    <scope>NUCLEOTIDE SEQUENCE [LARGE SCALE GENOMIC DNA]</scope>
    <source>
        <strain evidence="9 10">NIES-144</strain>
    </source>
</reference>
<keyword evidence="3" id="KW-0694">RNA-binding</keyword>
<dbReference type="CDD" id="cd00349">
    <property type="entry name" value="Ribosomal_L11"/>
    <property type="match status" value="2"/>
</dbReference>
<evidence type="ECO:0000256" key="6">
    <source>
        <dbReference type="RuleBase" id="RU003978"/>
    </source>
</evidence>
<evidence type="ECO:0000313" key="9">
    <source>
        <dbReference type="EMBL" id="GFH30861.1"/>
    </source>
</evidence>
<comment type="similarity">
    <text evidence="1 6">Belongs to the universal ribosomal protein uL11 family.</text>
</comment>
<evidence type="ECO:0000256" key="2">
    <source>
        <dbReference type="ARBA" id="ARBA00022730"/>
    </source>
</evidence>
<evidence type="ECO:0000256" key="3">
    <source>
        <dbReference type="ARBA" id="ARBA00022884"/>
    </source>
</evidence>
<dbReference type="Gene3D" id="3.30.1550.10">
    <property type="entry name" value="Ribosomal protein L11/L12, N-terminal domain"/>
    <property type="match status" value="2"/>
</dbReference>
<dbReference type="GO" id="GO:0070180">
    <property type="term" value="F:large ribosomal subunit rRNA binding"/>
    <property type="evidence" value="ECO:0007669"/>
    <property type="project" value="TreeGrafter"/>
</dbReference>
<dbReference type="InterPro" id="IPR036769">
    <property type="entry name" value="Ribosomal_uL11_C_sf"/>
</dbReference>
<feature type="non-terminal residue" evidence="9">
    <location>
        <position position="1"/>
    </location>
</feature>
<dbReference type="HAMAP" id="MF_00736">
    <property type="entry name" value="Ribosomal_uL11"/>
    <property type="match status" value="1"/>
</dbReference>
<dbReference type="InterPro" id="IPR000911">
    <property type="entry name" value="Ribosomal_uL11"/>
</dbReference>
<dbReference type="EMBL" id="BLLF01005196">
    <property type="protein sequence ID" value="GFH30861.1"/>
    <property type="molecule type" value="Genomic_DNA"/>
</dbReference>
<dbReference type="InterPro" id="IPR006519">
    <property type="entry name" value="Ribosomal_uL11_bac-typ"/>
</dbReference>
<evidence type="ECO:0000256" key="4">
    <source>
        <dbReference type="ARBA" id="ARBA00022980"/>
    </source>
</evidence>
<keyword evidence="5 6" id="KW-0687">Ribonucleoprotein</keyword>
<sequence>MAFCKEYNAATAKMAGEIIPVEITVYEDRSFTFILKTPPASELLKKAAGIASGSGKPNKDFVGQVTMAQVAEIAKKKLPDTNATKLDRRRLVVSNAAKVTGKIKLALTAGKGVNIMAFCKEYNAATAKMAGEIIPVEITVYEDRSFTFILKTPPASELLKKAAGIASGSGKPNKDFVGQVTMAQVAEIAKKKLPDTNATKLESAIKMVEGTARNMGVKIVA</sequence>
<dbReference type="GO" id="GO:0003735">
    <property type="term" value="F:structural constituent of ribosome"/>
    <property type="evidence" value="ECO:0007669"/>
    <property type="project" value="InterPro"/>
</dbReference>
<feature type="domain" description="Large ribosomal subunit protein uL11 C-terminal" evidence="7">
    <location>
        <begin position="151"/>
        <end position="219"/>
    </location>
</feature>
<evidence type="ECO:0000256" key="1">
    <source>
        <dbReference type="ARBA" id="ARBA00010537"/>
    </source>
</evidence>
<dbReference type="PANTHER" id="PTHR11661">
    <property type="entry name" value="60S RIBOSOMAL PROTEIN L12"/>
    <property type="match status" value="1"/>
</dbReference>
<gene>
    <name evidence="9" type="ORF">HaLaN_29790</name>
</gene>
<dbReference type="AlphaFoldDB" id="A0A6A0AF07"/>
<feature type="domain" description="Large ribosomal subunit protein uL11 C-terminal" evidence="7">
    <location>
        <begin position="36"/>
        <end position="88"/>
    </location>
</feature>
<feature type="domain" description="Large ribosomal subunit protein uL11 N-terminal" evidence="8">
    <location>
        <begin position="111"/>
        <end position="146"/>
    </location>
</feature>
<dbReference type="Pfam" id="PF03946">
    <property type="entry name" value="Ribosomal_L11_N"/>
    <property type="match status" value="2"/>
</dbReference>
<dbReference type="Pfam" id="PF00298">
    <property type="entry name" value="Ribosomal_L11"/>
    <property type="match status" value="2"/>
</dbReference>
<evidence type="ECO:0000256" key="5">
    <source>
        <dbReference type="ARBA" id="ARBA00023274"/>
    </source>
</evidence>
<dbReference type="InterPro" id="IPR036796">
    <property type="entry name" value="Ribosomal_uL11_N_sf"/>
</dbReference>
<feature type="non-terminal residue" evidence="9">
    <location>
        <position position="221"/>
    </location>
</feature>
<accession>A0A6A0AF07</accession>
<dbReference type="FunFam" id="1.10.10.250:FF:000001">
    <property type="entry name" value="50S ribosomal protein L11"/>
    <property type="match status" value="1"/>
</dbReference>
<protein>
    <submittedName>
        <fullName evidence="9">50S ribosomal protein L11</fullName>
    </submittedName>
</protein>